<feature type="active site" description="Proton acceptor" evidence="2">
    <location>
        <position position="445"/>
    </location>
</feature>
<evidence type="ECO:0000256" key="1">
    <source>
        <dbReference type="ARBA" id="ARBA00022679"/>
    </source>
</evidence>
<dbReference type="Gene3D" id="1.10.600.10">
    <property type="entry name" value="Farnesyl Diphosphate Synthase"/>
    <property type="match status" value="1"/>
</dbReference>
<dbReference type="EC" id="2.5.1.-" evidence="2"/>
<gene>
    <name evidence="4" type="ORF">SSEG_07591</name>
</gene>
<dbReference type="GO" id="GO:0030145">
    <property type="term" value="F:manganese ion binding"/>
    <property type="evidence" value="ECO:0007669"/>
    <property type="project" value="TreeGrafter"/>
</dbReference>
<dbReference type="InterPro" id="IPR008949">
    <property type="entry name" value="Isoprenoid_synthase_dom_sf"/>
</dbReference>
<dbReference type="HOGENOM" id="CLU_029193_0_0_11"/>
<feature type="binding site" evidence="2">
    <location>
        <begin position="397"/>
        <end position="400"/>
    </location>
    <ligand>
        <name>substrate</name>
    </ligand>
</feature>
<evidence type="ECO:0000313" key="5">
    <source>
        <dbReference type="Proteomes" id="UP000002785"/>
    </source>
</evidence>
<comment type="function">
    <text evidence="2">Catalyzes the condensation of isopentenyl diphosphate (IPP) with allylic pyrophosphates generating different type of terpenoids.</text>
</comment>
<comment type="subunit">
    <text evidence="2">Homodimer.</text>
</comment>
<dbReference type="InterPro" id="IPR002060">
    <property type="entry name" value="Squ/phyt_synthse"/>
</dbReference>
<dbReference type="InterPro" id="IPR036424">
    <property type="entry name" value="UPP_synth-like_sf"/>
</dbReference>
<keyword evidence="1 2" id="KW-0808">Transferase</keyword>
<feature type="active site" evidence="2">
    <location>
        <position position="396"/>
    </location>
</feature>
<keyword evidence="2" id="KW-0479">Metal-binding</keyword>
<feature type="region of interest" description="Disordered" evidence="3">
    <location>
        <begin position="349"/>
        <end position="384"/>
    </location>
</feature>
<evidence type="ECO:0000313" key="4">
    <source>
        <dbReference type="EMBL" id="EDY61011.2"/>
    </source>
</evidence>
<dbReference type="PANTHER" id="PTHR10291:SF0">
    <property type="entry name" value="DEHYDRODOLICHYL DIPHOSPHATE SYNTHASE 2"/>
    <property type="match status" value="1"/>
</dbReference>
<dbReference type="HAMAP" id="MF_01139">
    <property type="entry name" value="ISPT"/>
    <property type="match status" value="1"/>
</dbReference>
<feature type="binding site" evidence="2">
    <location>
        <position position="584"/>
    </location>
    <ligand>
        <name>Mg(2+)</name>
        <dbReference type="ChEBI" id="CHEBI:18420"/>
    </ligand>
</feature>
<reference evidence="4" key="1">
    <citation type="submission" date="2009-10" db="EMBL/GenBank/DDBJ databases">
        <title>The genome sequence of Streptomyces sviceus strain ATCC 29083.</title>
        <authorList>
            <consortium name="The Broad Institute Genome Sequencing Platform"/>
            <consortium name="Broad Institute Microbial Sequencing Center"/>
            <person name="Fischbach M."/>
            <person name="Godfrey P."/>
            <person name="Ward D."/>
            <person name="Young S."/>
            <person name="Zeng Q."/>
            <person name="Koehrsen M."/>
            <person name="Alvarado L."/>
            <person name="Berlin A.M."/>
            <person name="Bochicchio J."/>
            <person name="Borenstein D."/>
            <person name="Chapman S.B."/>
            <person name="Chen Z."/>
            <person name="Engels R."/>
            <person name="Freedman E."/>
            <person name="Gellesch M."/>
            <person name="Goldberg J."/>
            <person name="Griggs A."/>
            <person name="Gujja S."/>
            <person name="Heilman E.R."/>
            <person name="Heiman D.I."/>
            <person name="Hepburn T.A."/>
            <person name="Howarth C."/>
            <person name="Jen D."/>
            <person name="Larson L."/>
            <person name="Lewis B."/>
            <person name="Mehta T."/>
            <person name="Park D."/>
            <person name="Pearson M."/>
            <person name="Richards J."/>
            <person name="Roberts A."/>
            <person name="Saif S."/>
            <person name="Shea T.D."/>
            <person name="Shenoy N."/>
            <person name="Sisk P."/>
            <person name="Stolte C."/>
            <person name="Sykes S.N."/>
            <person name="Thomson T."/>
            <person name="Walk T."/>
            <person name="White J."/>
            <person name="Yandava C."/>
            <person name="Straight P."/>
            <person name="Clardy J."/>
            <person name="Hung D."/>
            <person name="Kolter R."/>
            <person name="Mekalanos J."/>
            <person name="Walker S."/>
            <person name="Walsh C.T."/>
            <person name="Wieland-Brown L.C."/>
            <person name="Haas B."/>
            <person name="Nusbaum C."/>
            <person name="Birren B."/>
        </authorList>
    </citation>
    <scope>NUCLEOTIDE SEQUENCE [LARGE SCALE GENOMIC DNA]</scope>
    <source>
        <strain evidence="4">ATCC 29083</strain>
    </source>
</reference>
<dbReference type="GO" id="GO:0000287">
    <property type="term" value="F:magnesium ion binding"/>
    <property type="evidence" value="ECO:0007669"/>
    <property type="project" value="UniProtKB-UniRule"/>
</dbReference>
<feature type="region of interest" description="Disordered" evidence="3">
    <location>
        <begin position="1"/>
        <end position="37"/>
    </location>
</feature>
<organism evidence="4 5">
    <name type="scientific">Streptomyces sviceus (strain ATCC 29083 / DSM 924 / JCM 4929 / NBRC 13980 / NCIMB 11184 / NRRL 5439 / UC 5370)</name>
    <dbReference type="NCBI Taxonomy" id="463191"/>
    <lineage>
        <taxon>Bacteria</taxon>
        <taxon>Bacillati</taxon>
        <taxon>Actinomycetota</taxon>
        <taxon>Actinomycetes</taxon>
        <taxon>Kitasatosporales</taxon>
        <taxon>Streptomycetaceae</taxon>
        <taxon>Streptomyces</taxon>
    </lineage>
</organism>
<dbReference type="NCBIfam" id="TIGR00055">
    <property type="entry name" value="uppS"/>
    <property type="match status" value="1"/>
</dbReference>
<evidence type="ECO:0000256" key="3">
    <source>
        <dbReference type="SAM" id="MobiDB-lite"/>
    </source>
</evidence>
<dbReference type="EMBL" id="CM000951">
    <property type="protein sequence ID" value="EDY61011.2"/>
    <property type="molecule type" value="Genomic_DNA"/>
</dbReference>
<evidence type="ECO:0000256" key="2">
    <source>
        <dbReference type="HAMAP-Rule" id="MF_01139"/>
    </source>
</evidence>
<dbReference type="CDD" id="cd00475">
    <property type="entry name" value="Cis_IPPS"/>
    <property type="match status" value="1"/>
</dbReference>
<dbReference type="Pfam" id="PF00494">
    <property type="entry name" value="SQS_PSY"/>
    <property type="match status" value="1"/>
</dbReference>
<dbReference type="PANTHER" id="PTHR10291">
    <property type="entry name" value="DEHYDRODOLICHYL DIPHOSPHATE SYNTHASE FAMILY MEMBER"/>
    <property type="match status" value="1"/>
</dbReference>
<feature type="binding site" evidence="2">
    <location>
        <position position="565"/>
    </location>
    <ligand>
        <name>substrate</name>
    </ligand>
</feature>
<feature type="region of interest" description="Disordered" evidence="3">
    <location>
        <begin position="612"/>
        <end position="634"/>
    </location>
</feature>
<comment type="similarity">
    <text evidence="2">Belongs to the UPP synthase family.</text>
</comment>
<feature type="binding site" evidence="2">
    <location>
        <position position="446"/>
    </location>
    <ligand>
        <name>substrate</name>
    </ligand>
</feature>
<sequence length="634" mass="70154">MGSCVRNAPICRPPRPTRRRPQQCAAADPSRNGGAPVPGILTQAAIDDPALRAAYLHCRRTVRRDDPVEYSIMQLMPPLLRPACWAMWAAFSAADDLADAPAGTTATRTAQLKAWTTALEDELTAGHSDDPVRRALIDTMHRWRLDLADLRLSFATLDGDTRGRHLHTWEQWSVWVGDSNLSWATQSMTLLARAGIPVPVWLRRKDSYQRYLDGLYLTDTLTDLAQDLARGELNLPTQVLDQFPDAADHLTARHWSPAAGALIAHLTGQARRWLDQPGLTSTLHPGPAELLSTATRLFHARLDAVQAAGPALLSRPAVPAPFVRWRILARARTRGALAWRLTPLSATPHGSSPGYALPRQTRPPSKFQPPAPHPSGARPPTIPASRMPRHVAVIMDGNGRWATQRGLPRHEGHRAGAEGATRDVICGAAEIGLAHLTLYAFSTENWKRDTEEIAFLFESIRNQLRTYANDKEELGIRIRWAGSAVGLPQDLIEELLQAELRTRHRTGLCVTVCINYGGRDELTRAAAQLARAAAAGDIDPDHVSDTDLARHLTWPDTPDVDLLWRTGGEQRISNFLLWQAAYAELHFTDTNWPDIDRRDLWQAITEYSVRQRRHGAAPAADSSKDGTVAHRACH</sequence>
<feature type="binding site" evidence="2">
    <location>
        <position position="448"/>
    </location>
    <ligand>
        <name>substrate</name>
    </ligand>
</feature>
<dbReference type="Pfam" id="PF01255">
    <property type="entry name" value="Prenyltransf"/>
    <property type="match status" value="1"/>
</dbReference>
<dbReference type="Proteomes" id="UP000002785">
    <property type="component" value="Chromosome"/>
</dbReference>
<feature type="binding site" evidence="2">
    <location>
        <position position="396"/>
    </location>
    <ligand>
        <name>Mg(2+)</name>
        <dbReference type="ChEBI" id="CHEBI:18420"/>
    </ligand>
</feature>
<dbReference type="eggNOG" id="COG0020">
    <property type="taxonomic scope" value="Bacteria"/>
</dbReference>
<dbReference type="GO" id="GO:0033850">
    <property type="term" value="F:Z-farnesyl diphosphate synthase activity"/>
    <property type="evidence" value="ECO:0007669"/>
    <property type="project" value="TreeGrafter"/>
</dbReference>
<dbReference type="Gene3D" id="3.40.1180.10">
    <property type="entry name" value="Decaprenyl diphosphate synthase-like"/>
    <property type="match status" value="1"/>
</dbReference>
<feature type="binding site" evidence="2">
    <location>
        <begin position="442"/>
        <end position="444"/>
    </location>
    <ligand>
        <name>substrate</name>
    </ligand>
</feature>
<keyword evidence="2" id="KW-0460">Magnesium</keyword>
<proteinExistence type="inferred from homology"/>
<accession>B5I7F6</accession>
<dbReference type="InterPro" id="IPR001441">
    <property type="entry name" value="UPP_synth-like"/>
</dbReference>
<dbReference type="AlphaFoldDB" id="B5I7F6"/>
<protein>
    <recommendedName>
        <fullName evidence="2">Isoprenyl transferase</fullName>
        <ecNumber evidence="2">2.5.1.-</ecNumber>
    </recommendedName>
</protein>
<dbReference type="GO" id="GO:0016094">
    <property type="term" value="P:polyprenol biosynthetic process"/>
    <property type="evidence" value="ECO:0007669"/>
    <property type="project" value="TreeGrafter"/>
</dbReference>
<feature type="binding site" evidence="2">
    <location>
        <position position="409"/>
    </location>
    <ligand>
        <name>substrate</name>
    </ligand>
</feature>
<dbReference type="GO" id="GO:0005886">
    <property type="term" value="C:plasma membrane"/>
    <property type="evidence" value="ECO:0007669"/>
    <property type="project" value="TreeGrafter"/>
</dbReference>
<dbReference type="SUPFAM" id="SSF48576">
    <property type="entry name" value="Terpenoid synthases"/>
    <property type="match status" value="1"/>
</dbReference>
<name>B5I7F6_STRX2</name>
<keyword evidence="5" id="KW-1185">Reference proteome</keyword>
<comment type="cofactor">
    <cofactor evidence="2">
        <name>Mg(2+)</name>
        <dbReference type="ChEBI" id="CHEBI:18420"/>
    </cofactor>
    <text evidence="2">Binds 2 magnesium ions per subunit.</text>
</comment>
<feature type="binding site" evidence="2">
    <location>
        <begin position="571"/>
        <end position="573"/>
    </location>
    <ligand>
        <name>substrate</name>
    </ligand>
</feature>
<dbReference type="GO" id="GO:0008834">
    <property type="term" value="F:ditrans,polycis-undecaprenyl-diphosphate synthase [(2E,6E)-farnesyl-diphosphate specific] activity"/>
    <property type="evidence" value="ECO:0007669"/>
    <property type="project" value="TreeGrafter"/>
</dbReference>
<feature type="binding site" evidence="2">
    <location>
        <position position="401"/>
    </location>
    <ligand>
        <name>substrate</name>
    </ligand>
</feature>
<dbReference type="GO" id="GO:0005829">
    <property type="term" value="C:cytosol"/>
    <property type="evidence" value="ECO:0007669"/>
    <property type="project" value="TreeGrafter"/>
</dbReference>
<dbReference type="SUPFAM" id="SSF64005">
    <property type="entry name" value="Undecaprenyl diphosphate synthase"/>
    <property type="match status" value="1"/>
</dbReference>
<feature type="binding site" evidence="2">
    <location>
        <position position="413"/>
    </location>
    <ligand>
        <name>substrate</name>
    </ligand>
</feature>